<dbReference type="SMART" id="SM00679">
    <property type="entry name" value="CTNS"/>
    <property type="match status" value="2"/>
</dbReference>
<accession>A0AAV8EVN6</accession>
<dbReference type="InterPro" id="IPR006603">
    <property type="entry name" value="PQ-loop_rpt"/>
</dbReference>
<evidence type="ECO:0000256" key="5">
    <source>
        <dbReference type="SAM" id="MobiDB-lite"/>
    </source>
</evidence>
<evidence type="ECO:0000256" key="4">
    <source>
        <dbReference type="ARBA" id="ARBA00023136"/>
    </source>
</evidence>
<feature type="transmembrane region" description="Helical" evidence="6">
    <location>
        <begin position="235"/>
        <end position="254"/>
    </location>
</feature>
<gene>
    <name evidence="7" type="ORF">LUZ62_066608</name>
</gene>
<sequence length="394" mass="43463">MGFHHSSRAPICSSKGCSEWARVYLKYCLCSTRDGVALTLGLLSVVSWGVAEVPQIMTNYKSKSTEGLSMAFLTTWLVGDLFNLIGCFLEPATLPTQFYMALLYTATTLVLAWQTIYYGHLYHRVKSNKSEKHKSQQEVGGVSNESKTDNEVTRNDSENSESGRSSPIPVAVQRYSGDGVDFYYTSARSLSRSPLPMAGSWVTHSRKTPPLINDLNLNEPLLGEHMQSAPVTKNMLSIIPVAFYLVSTFILWSSTKSSTTQSSDGMVIPVGRKLLQLEGIMVNSGGGGGESWIGTFLGWAMAVIYMGGRLPQIYLNIKRGNVEGLSPLMFTFALVGNATYVGSILVNSLEWSKIRPNLPWLVDAAGCVVLDSFIILQFLYFHLRSRTDTQDTEK</sequence>
<feature type="transmembrane region" description="Helical" evidence="6">
    <location>
        <begin position="98"/>
        <end position="119"/>
    </location>
</feature>
<keyword evidence="2 6" id="KW-0812">Transmembrane</keyword>
<dbReference type="PANTHER" id="PTHR16201:SF44">
    <property type="entry name" value="SEVEN TRANSMEMBRANE PROTEIN 1"/>
    <property type="match status" value="1"/>
</dbReference>
<dbReference type="FunFam" id="1.20.1280.290:FF:000012">
    <property type="entry name" value="Vacuolar membrane PQ loop repeat protein"/>
    <property type="match status" value="1"/>
</dbReference>
<dbReference type="Proteomes" id="UP001140206">
    <property type="component" value="Chromosome 3"/>
</dbReference>
<proteinExistence type="predicted"/>
<feature type="transmembrane region" description="Helical" evidence="6">
    <location>
        <begin position="328"/>
        <end position="346"/>
    </location>
</feature>
<keyword evidence="8" id="KW-1185">Reference proteome</keyword>
<feature type="compositionally biased region" description="Basic and acidic residues" evidence="5">
    <location>
        <begin position="146"/>
        <end position="157"/>
    </location>
</feature>
<feature type="region of interest" description="Disordered" evidence="5">
    <location>
        <begin position="129"/>
        <end position="171"/>
    </location>
</feature>
<evidence type="ECO:0000256" key="3">
    <source>
        <dbReference type="ARBA" id="ARBA00022989"/>
    </source>
</evidence>
<feature type="transmembrane region" description="Helical" evidence="6">
    <location>
        <begin position="291"/>
        <end position="308"/>
    </location>
</feature>
<keyword evidence="4 6" id="KW-0472">Membrane</keyword>
<dbReference type="AlphaFoldDB" id="A0AAV8EVN6"/>
<dbReference type="Pfam" id="PF04193">
    <property type="entry name" value="PQ-loop"/>
    <property type="match status" value="2"/>
</dbReference>
<organism evidence="7 8">
    <name type="scientific">Rhynchospora pubera</name>
    <dbReference type="NCBI Taxonomy" id="906938"/>
    <lineage>
        <taxon>Eukaryota</taxon>
        <taxon>Viridiplantae</taxon>
        <taxon>Streptophyta</taxon>
        <taxon>Embryophyta</taxon>
        <taxon>Tracheophyta</taxon>
        <taxon>Spermatophyta</taxon>
        <taxon>Magnoliopsida</taxon>
        <taxon>Liliopsida</taxon>
        <taxon>Poales</taxon>
        <taxon>Cyperaceae</taxon>
        <taxon>Cyperoideae</taxon>
        <taxon>Rhynchosporeae</taxon>
        <taxon>Rhynchospora</taxon>
    </lineage>
</organism>
<dbReference type="FunFam" id="1.20.1280.290:FF:000019">
    <property type="entry name" value="PQ-loop repeat family protein / transmembrane family protein"/>
    <property type="match status" value="1"/>
</dbReference>
<feature type="transmembrane region" description="Helical" evidence="6">
    <location>
        <begin position="358"/>
        <end position="381"/>
    </location>
</feature>
<evidence type="ECO:0000313" key="8">
    <source>
        <dbReference type="Proteomes" id="UP001140206"/>
    </source>
</evidence>
<dbReference type="EMBL" id="JAMFTS010000003">
    <property type="protein sequence ID" value="KAJ4782351.1"/>
    <property type="molecule type" value="Genomic_DNA"/>
</dbReference>
<keyword evidence="3 6" id="KW-1133">Transmembrane helix</keyword>
<evidence type="ECO:0000313" key="7">
    <source>
        <dbReference type="EMBL" id="KAJ4782351.1"/>
    </source>
</evidence>
<feature type="transmembrane region" description="Helical" evidence="6">
    <location>
        <begin position="67"/>
        <end position="86"/>
    </location>
</feature>
<evidence type="ECO:0000256" key="1">
    <source>
        <dbReference type="ARBA" id="ARBA00004141"/>
    </source>
</evidence>
<dbReference type="GO" id="GO:0016020">
    <property type="term" value="C:membrane"/>
    <property type="evidence" value="ECO:0007669"/>
    <property type="project" value="UniProtKB-SubCell"/>
</dbReference>
<protein>
    <submittedName>
        <fullName evidence="7">PQ-loop repeat family protein / transmembrane family protein</fullName>
    </submittedName>
</protein>
<dbReference type="InterPro" id="IPR051415">
    <property type="entry name" value="LAAT-1"/>
</dbReference>
<reference evidence="7" key="1">
    <citation type="submission" date="2022-08" db="EMBL/GenBank/DDBJ databases">
        <authorList>
            <person name="Marques A."/>
        </authorList>
    </citation>
    <scope>NUCLEOTIDE SEQUENCE</scope>
    <source>
        <strain evidence="7">RhyPub2mFocal</strain>
        <tissue evidence="7">Leaves</tissue>
    </source>
</reference>
<comment type="subcellular location">
    <subcellularLocation>
        <location evidence="1">Membrane</location>
        <topology evidence="1">Multi-pass membrane protein</topology>
    </subcellularLocation>
</comment>
<evidence type="ECO:0000256" key="6">
    <source>
        <dbReference type="SAM" id="Phobius"/>
    </source>
</evidence>
<dbReference type="Gene3D" id="1.20.1280.290">
    <property type="match status" value="2"/>
</dbReference>
<comment type="caution">
    <text evidence="7">The sequence shown here is derived from an EMBL/GenBank/DDBJ whole genome shotgun (WGS) entry which is preliminary data.</text>
</comment>
<evidence type="ECO:0000256" key="2">
    <source>
        <dbReference type="ARBA" id="ARBA00022692"/>
    </source>
</evidence>
<name>A0AAV8EVN6_9POAL</name>
<dbReference type="PANTHER" id="PTHR16201">
    <property type="entry name" value="SEVEN TRANSMEMBRANE PROTEIN 1-RELATED"/>
    <property type="match status" value="1"/>
</dbReference>